<dbReference type="GeneID" id="30172286"/>
<organism evidence="1">
    <name type="scientific">Kwoniella pini CBS 10737</name>
    <dbReference type="NCBI Taxonomy" id="1296096"/>
    <lineage>
        <taxon>Eukaryota</taxon>
        <taxon>Fungi</taxon>
        <taxon>Dikarya</taxon>
        <taxon>Basidiomycota</taxon>
        <taxon>Agaricomycotina</taxon>
        <taxon>Tremellomycetes</taxon>
        <taxon>Tremellales</taxon>
        <taxon>Cryptococcaceae</taxon>
        <taxon>Kwoniella</taxon>
    </lineage>
</organism>
<dbReference type="Proteomes" id="UP000094020">
    <property type="component" value="Chromosome 7"/>
</dbReference>
<dbReference type="OrthoDB" id="2564828at2759"/>
<evidence type="ECO:0000313" key="1">
    <source>
        <dbReference type="EMBL" id="OCF50592.1"/>
    </source>
</evidence>
<reference evidence="1" key="3">
    <citation type="submission" date="2016-07" db="EMBL/GenBank/DDBJ databases">
        <title>Evolution of pathogenesis and genome organization in the Tremellales.</title>
        <authorList>
            <person name="Cuomo C."/>
            <person name="Litvintseva A."/>
            <person name="Heitman J."/>
            <person name="Chen Y."/>
            <person name="Sun S."/>
            <person name="Springer D."/>
            <person name="Dromer F."/>
            <person name="Young S."/>
            <person name="Zeng Q."/>
            <person name="Chapman S."/>
            <person name="Gujja S."/>
            <person name="Saif S."/>
            <person name="Birren B."/>
        </authorList>
    </citation>
    <scope>NUCLEOTIDE SEQUENCE</scope>
    <source>
        <strain evidence="1">CBS 10737</strain>
    </source>
</reference>
<reference evidence="2" key="4">
    <citation type="submission" date="2024-02" db="EMBL/GenBank/DDBJ databases">
        <title>Comparative genomics of Cryptococcus and Kwoniella reveals pathogenesis evolution and contrasting modes of karyotype evolution via chromosome fusion or intercentromeric recombination.</title>
        <authorList>
            <person name="Coelho M.A."/>
            <person name="David-Palma M."/>
            <person name="Shea T."/>
            <person name="Bowers K."/>
            <person name="McGinley-Smith S."/>
            <person name="Mohammad A.W."/>
            <person name="Gnirke A."/>
            <person name="Yurkov A.M."/>
            <person name="Nowrousian M."/>
            <person name="Sun S."/>
            <person name="Cuomo C.A."/>
            <person name="Heitman J."/>
        </authorList>
    </citation>
    <scope>NUCLEOTIDE SEQUENCE</scope>
    <source>
        <strain evidence="2">CBS 10737</strain>
    </source>
</reference>
<evidence type="ECO:0000313" key="3">
    <source>
        <dbReference type="Proteomes" id="UP000094020"/>
    </source>
</evidence>
<accession>A0A1B9I4Y5</accession>
<evidence type="ECO:0000313" key="2">
    <source>
        <dbReference type="EMBL" id="WWC71220.1"/>
    </source>
</evidence>
<dbReference type="STRING" id="1296096.A0A1B9I4Y5"/>
<reference evidence="1" key="1">
    <citation type="submission" date="2013-07" db="EMBL/GenBank/DDBJ databases">
        <title>The Genome Sequence of Cryptococcus pinus CBS10737.</title>
        <authorList>
            <consortium name="The Broad Institute Genome Sequencing Platform"/>
            <person name="Cuomo C."/>
            <person name="Litvintseva A."/>
            <person name="Chen Y."/>
            <person name="Heitman J."/>
            <person name="Sun S."/>
            <person name="Springer D."/>
            <person name="Dromer F."/>
            <person name="Young S.K."/>
            <person name="Zeng Q."/>
            <person name="Gargeya S."/>
            <person name="Fitzgerald M."/>
            <person name="Abouelleil A."/>
            <person name="Alvarado L."/>
            <person name="Berlin A.M."/>
            <person name="Chapman S.B."/>
            <person name="Dewar J."/>
            <person name="Goldberg J."/>
            <person name="Griggs A."/>
            <person name="Gujja S."/>
            <person name="Hansen M."/>
            <person name="Howarth C."/>
            <person name="Imamovic A."/>
            <person name="Larimer J."/>
            <person name="McCowan C."/>
            <person name="Murphy C."/>
            <person name="Pearson M."/>
            <person name="Priest M."/>
            <person name="Roberts A."/>
            <person name="Saif S."/>
            <person name="Shea T."/>
            <person name="Sykes S."/>
            <person name="Wortman J."/>
            <person name="Nusbaum C."/>
            <person name="Birren B."/>
        </authorList>
    </citation>
    <scope>NUCLEOTIDE SEQUENCE [LARGE SCALE GENOMIC DNA]</scope>
    <source>
        <strain evidence="1">CBS 10737</strain>
    </source>
</reference>
<keyword evidence="3" id="KW-1185">Reference proteome</keyword>
<proteinExistence type="predicted"/>
<dbReference type="EMBL" id="KI894010">
    <property type="protein sequence ID" value="OCF50592.1"/>
    <property type="molecule type" value="Genomic_DNA"/>
</dbReference>
<dbReference type="KEGG" id="kpin:30172286"/>
<dbReference type="EMBL" id="CP144525">
    <property type="protein sequence ID" value="WWC71220.1"/>
    <property type="molecule type" value="Genomic_DNA"/>
</dbReference>
<dbReference type="AlphaFoldDB" id="A0A1B9I4Y5"/>
<protein>
    <submittedName>
        <fullName evidence="1">Uncharacterized protein</fullName>
    </submittedName>
</protein>
<gene>
    <name evidence="1" type="ORF">I206_03917</name>
    <name evidence="2" type="ORF">I206_105173</name>
</gene>
<sequence length="320" mass="36872">MNRLGDRSISRPLTLTELRVCWDCLVQDHAREEQMKITLQDDDLLPSNAKNDEDLDRNANPSEFPILRTCHDLVPTSWLVQRQTIRAIKLCMVRDVFTKAASTSHKASEYEDFSVYHARMLSDEFRSFTFEDHLRKAMESKTKGIQVFRRGNFKESLLIYVPAWGALLPYHIYAFPQSDVRRVLCGNFEATIFNEMMIAVMEWSKTDTRLDPQARVALLSLALGCGLIITQYIEAHTLGVGTMFLASRRILEIADRLQKLPATSNSIDIHRALQPRSLEYYRYFALHLQNAPKNKFLFDFESKLKGKFVQFPAGIDENDG</sequence>
<reference evidence="2" key="2">
    <citation type="submission" date="2013-07" db="EMBL/GenBank/DDBJ databases">
        <authorList>
            <consortium name="The Broad Institute Genome Sequencing Platform"/>
            <person name="Cuomo C."/>
            <person name="Litvintseva A."/>
            <person name="Chen Y."/>
            <person name="Heitman J."/>
            <person name="Sun S."/>
            <person name="Springer D."/>
            <person name="Dromer F."/>
            <person name="Young S.K."/>
            <person name="Zeng Q."/>
            <person name="Gargeya S."/>
            <person name="Fitzgerald M."/>
            <person name="Abouelleil A."/>
            <person name="Alvarado L."/>
            <person name="Berlin A.M."/>
            <person name="Chapman S.B."/>
            <person name="Dewar J."/>
            <person name="Goldberg J."/>
            <person name="Griggs A."/>
            <person name="Gujja S."/>
            <person name="Hansen M."/>
            <person name="Howarth C."/>
            <person name="Imamovic A."/>
            <person name="Larimer J."/>
            <person name="McCowan C."/>
            <person name="Murphy C."/>
            <person name="Pearson M."/>
            <person name="Priest M."/>
            <person name="Roberts A."/>
            <person name="Saif S."/>
            <person name="Shea T."/>
            <person name="Sykes S."/>
            <person name="Wortman J."/>
            <person name="Nusbaum C."/>
            <person name="Birren B."/>
        </authorList>
    </citation>
    <scope>NUCLEOTIDE SEQUENCE</scope>
    <source>
        <strain evidence="2">CBS 10737</strain>
    </source>
</reference>
<name>A0A1B9I4Y5_9TREE</name>
<dbReference type="RefSeq" id="XP_019011811.1">
    <property type="nucleotide sequence ID" value="XM_019155657.1"/>
</dbReference>